<dbReference type="InterPro" id="IPR005111">
    <property type="entry name" value="MoeA_C_domain_IV"/>
</dbReference>
<dbReference type="Gene3D" id="2.40.340.10">
    <property type="entry name" value="MoeA, C-terminal, domain IV"/>
    <property type="match status" value="1"/>
</dbReference>
<dbReference type="EMBL" id="CP019938">
    <property type="protein sequence ID" value="ARO15922.1"/>
    <property type="molecule type" value="Genomic_DNA"/>
</dbReference>
<dbReference type="UniPathway" id="UPA00344"/>
<dbReference type="InterPro" id="IPR005110">
    <property type="entry name" value="MoeA_linker/N"/>
</dbReference>
<comment type="pathway">
    <text evidence="2 6">Cofactor biosynthesis; molybdopterin biosynthesis.</text>
</comment>
<dbReference type="KEGG" id="kro:BVG79_p1000120"/>
<evidence type="ECO:0000256" key="2">
    <source>
        <dbReference type="ARBA" id="ARBA00005046"/>
    </source>
</evidence>
<keyword evidence="8" id="KW-0614">Plasmid</keyword>
<dbReference type="InterPro" id="IPR038987">
    <property type="entry name" value="MoeA-like"/>
</dbReference>
<keyword evidence="9" id="KW-1185">Reference proteome</keyword>
<evidence type="ECO:0000256" key="6">
    <source>
        <dbReference type="RuleBase" id="RU365090"/>
    </source>
</evidence>
<dbReference type="Proteomes" id="UP000242447">
    <property type="component" value="Plasmid unnamed1"/>
</dbReference>
<name>A0A1W6P344_9RHOB</name>
<dbReference type="CDD" id="cd00887">
    <property type="entry name" value="MoeA"/>
    <property type="match status" value="1"/>
</dbReference>
<dbReference type="SUPFAM" id="SSF53218">
    <property type="entry name" value="Molybdenum cofactor biosynthesis proteins"/>
    <property type="match status" value="1"/>
</dbReference>
<dbReference type="Gene3D" id="2.170.190.11">
    <property type="entry name" value="Molybdopterin biosynthesis moea protein, domain 3"/>
    <property type="match status" value="1"/>
</dbReference>
<dbReference type="GO" id="GO:0006777">
    <property type="term" value="P:Mo-molybdopterin cofactor biosynthetic process"/>
    <property type="evidence" value="ECO:0007669"/>
    <property type="project" value="UniProtKB-UniRule"/>
</dbReference>
<comment type="catalytic activity">
    <reaction evidence="5">
        <text>adenylyl-molybdopterin + molybdate = Mo-molybdopterin + AMP + H(+)</text>
        <dbReference type="Rhea" id="RHEA:35047"/>
        <dbReference type="ChEBI" id="CHEBI:15378"/>
        <dbReference type="ChEBI" id="CHEBI:36264"/>
        <dbReference type="ChEBI" id="CHEBI:62727"/>
        <dbReference type="ChEBI" id="CHEBI:71302"/>
        <dbReference type="ChEBI" id="CHEBI:456215"/>
        <dbReference type="EC" id="2.10.1.1"/>
    </reaction>
</comment>
<comment type="similarity">
    <text evidence="3 6">Belongs to the MoeA family.</text>
</comment>
<dbReference type="SUPFAM" id="SSF63882">
    <property type="entry name" value="MoeA N-terminal region -like"/>
    <property type="match status" value="1"/>
</dbReference>
<geneLocation type="plasmid" evidence="8">
    <name>unnamed1</name>
</geneLocation>
<dbReference type="InterPro" id="IPR036425">
    <property type="entry name" value="MoaB/Mog-like_dom_sf"/>
</dbReference>
<dbReference type="RefSeq" id="WP_085787501.1">
    <property type="nucleotide sequence ID" value="NZ_CP019938.1"/>
</dbReference>
<dbReference type="InterPro" id="IPR001453">
    <property type="entry name" value="MoaB/Mog_dom"/>
</dbReference>
<gene>
    <name evidence="8" type="primary">moeA</name>
    <name evidence="8" type="ORF">BVG79_p1000120</name>
</gene>
<evidence type="ECO:0000256" key="3">
    <source>
        <dbReference type="ARBA" id="ARBA00010763"/>
    </source>
</evidence>
<keyword evidence="4 6" id="KW-0501">Molybdenum cofactor biosynthesis</keyword>
<evidence type="ECO:0000313" key="9">
    <source>
        <dbReference type="Proteomes" id="UP000242447"/>
    </source>
</evidence>
<keyword evidence="6 8" id="KW-0808">Transferase</keyword>
<accession>A0A1W6P344</accession>
<protein>
    <recommendedName>
        <fullName evidence="6">Molybdopterin molybdenumtransferase</fullName>
        <ecNumber evidence="6">2.10.1.1</ecNumber>
    </recommendedName>
</protein>
<dbReference type="InterPro" id="IPR036688">
    <property type="entry name" value="MoeA_C_domain_IV_sf"/>
</dbReference>
<dbReference type="Pfam" id="PF00994">
    <property type="entry name" value="MoCF_biosynth"/>
    <property type="match status" value="1"/>
</dbReference>
<evidence type="ECO:0000259" key="7">
    <source>
        <dbReference type="SMART" id="SM00852"/>
    </source>
</evidence>
<dbReference type="EC" id="2.10.1.1" evidence="6"/>
<dbReference type="Gene3D" id="3.40.980.10">
    <property type="entry name" value="MoaB/Mog-like domain"/>
    <property type="match status" value="1"/>
</dbReference>
<comment type="function">
    <text evidence="1 6">Catalyzes the insertion of molybdate into adenylated molybdopterin with the concomitant release of AMP.</text>
</comment>
<dbReference type="AlphaFoldDB" id="A0A1W6P344"/>
<dbReference type="OrthoDB" id="9804758at2"/>
<dbReference type="Pfam" id="PF03453">
    <property type="entry name" value="MoeA_N"/>
    <property type="match status" value="1"/>
</dbReference>
<evidence type="ECO:0000256" key="4">
    <source>
        <dbReference type="ARBA" id="ARBA00023150"/>
    </source>
</evidence>
<dbReference type="PANTHER" id="PTHR10192">
    <property type="entry name" value="MOLYBDOPTERIN BIOSYNTHESIS PROTEIN"/>
    <property type="match status" value="1"/>
</dbReference>
<dbReference type="Pfam" id="PF03454">
    <property type="entry name" value="MoeA_C"/>
    <property type="match status" value="1"/>
</dbReference>
<keyword evidence="6" id="KW-0500">Molybdenum</keyword>
<feature type="domain" description="MoaB/Mog" evidence="7">
    <location>
        <begin position="195"/>
        <end position="328"/>
    </location>
</feature>
<dbReference type="InterPro" id="IPR036135">
    <property type="entry name" value="MoeA_linker/N_sf"/>
</dbReference>
<dbReference type="GO" id="GO:0046872">
    <property type="term" value="F:metal ion binding"/>
    <property type="evidence" value="ECO:0007669"/>
    <property type="project" value="UniProtKB-UniRule"/>
</dbReference>
<dbReference type="SUPFAM" id="SSF63867">
    <property type="entry name" value="MoeA C-terminal domain-like"/>
    <property type="match status" value="1"/>
</dbReference>
<dbReference type="GO" id="GO:0005829">
    <property type="term" value="C:cytosol"/>
    <property type="evidence" value="ECO:0007669"/>
    <property type="project" value="TreeGrafter"/>
</dbReference>
<dbReference type="SMART" id="SM00852">
    <property type="entry name" value="MoCF_biosynth"/>
    <property type="match status" value="1"/>
</dbReference>
<dbReference type="GO" id="GO:0061599">
    <property type="term" value="F:molybdopterin molybdotransferase activity"/>
    <property type="evidence" value="ECO:0007669"/>
    <property type="project" value="UniProtKB-UniRule"/>
</dbReference>
<keyword evidence="6" id="KW-0460">Magnesium</keyword>
<organism evidence="8 9">
    <name type="scientific">Ketogulonicigenium robustum</name>
    <dbReference type="NCBI Taxonomy" id="92947"/>
    <lineage>
        <taxon>Bacteria</taxon>
        <taxon>Pseudomonadati</taxon>
        <taxon>Pseudomonadota</taxon>
        <taxon>Alphaproteobacteria</taxon>
        <taxon>Rhodobacterales</taxon>
        <taxon>Roseobacteraceae</taxon>
        <taxon>Ketogulonicigenium</taxon>
    </lineage>
</organism>
<dbReference type="Gene3D" id="3.90.105.10">
    <property type="entry name" value="Molybdopterin biosynthesis moea protein, domain 2"/>
    <property type="match status" value="1"/>
</dbReference>
<evidence type="ECO:0000256" key="1">
    <source>
        <dbReference type="ARBA" id="ARBA00002901"/>
    </source>
</evidence>
<comment type="cofactor">
    <cofactor evidence="6">
        <name>Mg(2+)</name>
        <dbReference type="ChEBI" id="CHEBI:18420"/>
    </cofactor>
</comment>
<proteinExistence type="inferred from homology"/>
<keyword evidence="6" id="KW-0479">Metal-binding</keyword>
<reference evidence="8 9" key="1">
    <citation type="submission" date="2017-02" db="EMBL/GenBank/DDBJ databases">
        <title>Ketogulonicigenium robustum SPU B003 Genome sequencing and assembly.</title>
        <authorList>
            <person name="Li Y."/>
            <person name="Liu L."/>
            <person name="Wang C."/>
            <person name="Zhang M."/>
            <person name="Zhang T."/>
            <person name="Zhang Y."/>
        </authorList>
    </citation>
    <scope>NUCLEOTIDE SEQUENCE [LARGE SCALE GENOMIC DNA]</scope>
    <source>
        <strain evidence="8 9">SPU_B003</strain>
        <plasmid evidence="8 9">unnamed1</plasmid>
    </source>
</reference>
<evidence type="ECO:0000256" key="5">
    <source>
        <dbReference type="ARBA" id="ARBA00047317"/>
    </source>
</evidence>
<dbReference type="PANTHER" id="PTHR10192:SF5">
    <property type="entry name" value="GEPHYRIN"/>
    <property type="match status" value="1"/>
</dbReference>
<sequence>MSPLPRPSVSRFADCDSDQVRRVDWVLDALDAQIAPIDGVEFRAPDHARGRVLARAIAALRHHPIADNAAVDGYALGGPPTESSYTIRPGSIAAGDHPTHPVGAGLALRIMTGATLPPDTYAVVPDEVCSRAGPALHIARPPRAGENMRLQGEDIRQGAPLLPAGRRLRATDLALLAAAGWGHAPLPLRPKLRVALASTGRELAATADRRVIDSNRPMLRALLEQQGYDVVDLGLLPDDEGSLRAALDAAASQADAIVTSGGASRGDHDVVARLLLRDSPVLNWRVAMKPGRPLMLTHWKGLPVFGLPGNPVAAYTCAIIFALPALAKRAGGAFTRPTAYTLPAAFSHSKPAGRREYLRARLRPDGALDVFKPHGSNRISGLAYADGLIDLPEDVTTVAPGDSLRYIPLAPWDY</sequence>
<evidence type="ECO:0000313" key="8">
    <source>
        <dbReference type="EMBL" id="ARO15922.1"/>
    </source>
</evidence>